<reference evidence="1" key="1">
    <citation type="journal article" date="2020" name="Nature">
        <title>Giant virus diversity and host interactions through global metagenomics.</title>
        <authorList>
            <person name="Schulz F."/>
            <person name="Roux S."/>
            <person name="Paez-Espino D."/>
            <person name="Jungbluth S."/>
            <person name="Walsh D.A."/>
            <person name="Denef V.J."/>
            <person name="McMahon K.D."/>
            <person name="Konstantinidis K.T."/>
            <person name="Eloe-Fadrosh E.A."/>
            <person name="Kyrpides N.C."/>
            <person name="Woyke T."/>
        </authorList>
    </citation>
    <scope>NUCLEOTIDE SEQUENCE</scope>
    <source>
        <strain evidence="1">GVMAG-M-3300023179-138</strain>
    </source>
</reference>
<name>A0A6C0EAD8_9ZZZZ</name>
<protein>
    <submittedName>
        <fullName evidence="1">Uncharacterized protein</fullName>
    </submittedName>
</protein>
<accession>A0A6C0EAD8</accession>
<dbReference type="EMBL" id="MN739744">
    <property type="protein sequence ID" value="QHT24355.1"/>
    <property type="molecule type" value="Genomic_DNA"/>
</dbReference>
<sequence length="37" mass="4352">MNLMLNKFPFVFYRLYYRGNTNIILAKGATLLILEVT</sequence>
<dbReference type="AlphaFoldDB" id="A0A6C0EAD8"/>
<evidence type="ECO:0000313" key="1">
    <source>
        <dbReference type="EMBL" id="QHT24355.1"/>
    </source>
</evidence>
<organism evidence="1">
    <name type="scientific">viral metagenome</name>
    <dbReference type="NCBI Taxonomy" id="1070528"/>
    <lineage>
        <taxon>unclassified sequences</taxon>
        <taxon>metagenomes</taxon>
        <taxon>organismal metagenomes</taxon>
    </lineage>
</organism>
<proteinExistence type="predicted"/>